<accession>A0A084XUQ8</accession>
<protein>
    <submittedName>
        <fullName evidence="2">Uncharacterized protein</fullName>
    </submittedName>
</protein>
<comment type="caution">
    <text evidence="2">The sequence shown here is derived from an EMBL/GenBank/DDBJ whole genome shotgun (WGS) entry which is preliminary data.</text>
</comment>
<proteinExistence type="predicted"/>
<reference evidence="2 3" key="1">
    <citation type="submission" date="2014-07" db="EMBL/GenBank/DDBJ databases">
        <title>Expanding our view of genomic diversity in Candidatus Accumulibacter clades.</title>
        <authorList>
            <person name="Skennerton C.T."/>
            <person name="Barr J.J."/>
            <person name="Slater F.R."/>
            <person name="Bond P.L."/>
            <person name="Tyson G.W."/>
        </authorList>
    </citation>
    <scope>NUCLEOTIDE SEQUENCE [LARGE SCALE GENOMIC DNA]</scope>
    <source>
        <strain evidence="3">SK-01</strain>
    </source>
</reference>
<evidence type="ECO:0000256" key="1">
    <source>
        <dbReference type="SAM" id="Coils"/>
    </source>
</evidence>
<feature type="coiled-coil region" evidence="1">
    <location>
        <begin position="376"/>
        <end position="403"/>
    </location>
</feature>
<organism evidence="2 3">
    <name type="scientific">Candidatus Accumulibacter vicinus</name>
    <dbReference type="NCBI Taxonomy" id="2954382"/>
    <lineage>
        <taxon>Bacteria</taxon>
        <taxon>Pseudomonadati</taxon>
        <taxon>Pseudomonadota</taxon>
        <taxon>Betaproteobacteria</taxon>
        <taxon>Candidatus Accumulibacter</taxon>
    </lineage>
</organism>
<gene>
    <name evidence="2" type="ORF">CAPSK01_004571</name>
</gene>
<dbReference type="Proteomes" id="UP000019812">
    <property type="component" value="Unassembled WGS sequence"/>
</dbReference>
<dbReference type="AlphaFoldDB" id="A0A084XUQ8"/>
<name>A0A084XUQ8_9PROT</name>
<keyword evidence="1" id="KW-0175">Coiled coil</keyword>
<dbReference type="EMBL" id="JDSS02000049">
    <property type="protein sequence ID" value="KFB66202.1"/>
    <property type="molecule type" value="Genomic_DNA"/>
</dbReference>
<evidence type="ECO:0000313" key="3">
    <source>
        <dbReference type="Proteomes" id="UP000019812"/>
    </source>
</evidence>
<evidence type="ECO:0000313" key="2">
    <source>
        <dbReference type="EMBL" id="KFB66202.1"/>
    </source>
</evidence>
<sequence>MKASVDNIVGDFISGPELQRFRANRIAEQLGQAGIEATPEGVLGATRDDILALWRAVGDEAKLVVAELYDSWKALQVDIAQGQIDAFLRELGVSAQDLSAALDEINPPAESLVDAWRRGRAEMQELAAALEDIAGTRATSALDTLRATIEKRDALRGVIGGNADRIFDLRVGQGGAQAVQLLRQREADLWRQFAGTSSPEVAQAITDVTLQRIGLEGSLQADASEAQIEALRSQITAAERLRDLAAEMGSFVLSLQAGELSNLSASGRLGAAQQLFENALGSGDDVQGSAQALLRQAQQNFGGASAAYSAVFEDTLAKLQGVGLGAGEQISDAQRQLDAISRVGDASDAQIAALGDLNVAFSGHLGVLDSSIGDQTRVLREQLQALSEMVANQEAQIVQAGEAYQRMVAALEKIAEGASASDIDLALSEAGP</sequence>